<dbReference type="EMBL" id="LAQT01000036">
    <property type="protein sequence ID" value="KPC49573.1"/>
    <property type="molecule type" value="Genomic_DNA"/>
</dbReference>
<dbReference type="STRING" id="857265.WG78_19655"/>
<dbReference type="RefSeq" id="WP_053939513.1">
    <property type="nucleotide sequence ID" value="NZ_LAQT01000036.1"/>
</dbReference>
<protein>
    <submittedName>
        <fullName evidence="4">Multiple sugar-binding protein</fullName>
    </submittedName>
</protein>
<keyword evidence="5" id="KW-1185">Reference proteome</keyword>
<dbReference type="Proteomes" id="UP000037939">
    <property type="component" value="Unassembled WGS sequence"/>
</dbReference>
<feature type="chain" id="PRO_5005863120" evidence="3">
    <location>
        <begin position="25"/>
        <end position="424"/>
    </location>
</feature>
<evidence type="ECO:0000256" key="1">
    <source>
        <dbReference type="ARBA" id="ARBA00004418"/>
    </source>
</evidence>
<evidence type="ECO:0000256" key="2">
    <source>
        <dbReference type="ARBA" id="ARBA00008520"/>
    </source>
</evidence>
<dbReference type="InterPro" id="IPR050490">
    <property type="entry name" value="Bact_solute-bd_prot1"/>
</dbReference>
<keyword evidence="3" id="KW-0732">Signal</keyword>
<proteinExistence type="inferred from homology"/>
<dbReference type="OrthoDB" id="8858741at2"/>
<evidence type="ECO:0000313" key="4">
    <source>
        <dbReference type="EMBL" id="KPC49573.1"/>
    </source>
</evidence>
<dbReference type="PATRIC" id="fig|857265.3.peg.4027"/>
<accession>A0A0N0XG10</accession>
<evidence type="ECO:0000313" key="5">
    <source>
        <dbReference type="Proteomes" id="UP000037939"/>
    </source>
</evidence>
<comment type="subcellular location">
    <subcellularLocation>
        <location evidence="1">Periplasm</location>
    </subcellularLocation>
</comment>
<dbReference type="SUPFAM" id="SSF53850">
    <property type="entry name" value="Periplasmic binding protein-like II"/>
    <property type="match status" value="1"/>
</dbReference>
<dbReference type="PANTHER" id="PTHR43649:SF14">
    <property type="entry name" value="BLR3389 PROTEIN"/>
    <property type="match status" value="1"/>
</dbReference>
<dbReference type="GO" id="GO:0042597">
    <property type="term" value="C:periplasmic space"/>
    <property type="evidence" value="ECO:0007669"/>
    <property type="project" value="UniProtKB-SubCell"/>
</dbReference>
<feature type="signal peptide" evidence="3">
    <location>
        <begin position="1"/>
        <end position="24"/>
    </location>
</feature>
<dbReference type="PANTHER" id="PTHR43649">
    <property type="entry name" value="ARABINOSE-BINDING PROTEIN-RELATED"/>
    <property type="match status" value="1"/>
</dbReference>
<sequence length="424" mass="45816">MHKITALGGLLSICLAWAAGPAHAADQVISEWDQMTNTAASKIMNDAGARFEKANPGFKAEQAHILNEAYKTKLKIAFGAGQPPCVFASWGGGPLREYVKSGQVRDLTPYLAKDPAYKDRFVSTGFNAVTIDGKIYGVPAENTTAAVIIYNKDLFARYKLSPPQTWDELLNVVKVLNANHIAAFALANKAKWPGSMYYMYLVDRIGGADTFRDAVTRKNGGSFAAPAFVEAGKRIQELVKAGAFAPGFNGLDYDVGASRRLMYSGKAAMQLMGSWEPSTIQNENPGFVSKLGYFNFPSLPGGKGDPKDVIGTVGDNFMSVSSSCKNPDAAFKLIQALTDDVSAQARLADKRVMPLKNLNVSDPYLKQIQALVLQAPSVQLWYDQELPPKLAEVHKDTVQALFGLSVTPEAAAQQMEAAAKAELH</sequence>
<dbReference type="Gene3D" id="3.40.190.10">
    <property type="entry name" value="Periplasmic binding protein-like II"/>
    <property type="match status" value="2"/>
</dbReference>
<comment type="caution">
    <text evidence="4">The sequence shown here is derived from an EMBL/GenBank/DDBJ whole genome shotgun (WGS) entry which is preliminary data.</text>
</comment>
<reference evidence="4 5" key="1">
    <citation type="submission" date="2015-07" db="EMBL/GenBank/DDBJ databases">
        <title>Draft genome sequence of the Amantichitinum ursilacus IGB-41, a new chitin-degrading bacterium.</title>
        <authorList>
            <person name="Kirstahler P."/>
            <person name="Guenther M."/>
            <person name="Grumaz C."/>
            <person name="Rupp S."/>
            <person name="Zibek S."/>
            <person name="Sohn K."/>
        </authorList>
    </citation>
    <scope>NUCLEOTIDE SEQUENCE [LARGE SCALE GENOMIC DNA]</scope>
    <source>
        <strain evidence="4 5">IGB-41</strain>
    </source>
</reference>
<dbReference type="Pfam" id="PF01547">
    <property type="entry name" value="SBP_bac_1"/>
    <property type="match status" value="1"/>
</dbReference>
<dbReference type="AlphaFoldDB" id="A0A0N0XG10"/>
<evidence type="ECO:0000256" key="3">
    <source>
        <dbReference type="SAM" id="SignalP"/>
    </source>
</evidence>
<comment type="similarity">
    <text evidence="2">Belongs to the bacterial solute-binding protein 1 family.</text>
</comment>
<name>A0A0N0XG10_9NEIS</name>
<organism evidence="4 5">
    <name type="scientific">Amantichitinum ursilacus</name>
    <dbReference type="NCBI Taxonomy" id="857265"/>
    <lineage>
        <taxon>Bacteria</taxon>
        <taxon>Pseudomonadati</taxon>
        <taxon>Pseudomonadota</taxon>
        <taxon>Betaproteobacteria</taxon>
        <taxon>Neisseriales</taxon>
        <taxon>Chitinibacteraceae</taxon>
        <taxon>Amantichitinum</taxon>
    </lineage>
</organism>
<gene>
    <name evidence="4" type="primary">msmE_4</name>
    <name evidence="4" type="ORF">WG78_19655</name>
</gene>
<dbReference type="InterPro" id="IPR006059">
    <property type="entry name" value="SBP"/>
</dbReference>